<dbReference type="InterPro" id="IPR056228">
    <property type="entry name" value="ABCC10-like_N"/>
</dbReference>
<dbReference type="InterPro" id="IPR044726">
    <property type="entry name" value="ABCC_6TM_D2"/>
</dbReference>
<keyword evidence="6" id="KW-0677">Repeat</keyword>
<accession>A0AAF0WWR8</accession>
<reference evidence="16" key="1">
    <citation type="journal article" date="2016" name="Nat. Genet.">
        <title>A high-quality carrot genome assembly provides new insights into carotenoid accumulation and asterid genome evolution.</title>
        <authorList>
            <person name="Iorizzo M."/>
            <person name="Ellison S."/>
            <person name="Senalik D."/>
            <person name="Zeng P."/>
            <person name="Satapoomin P."/>
            <person name="Huang J."/>
            <person name="Bowman M."/>
            <person name="Iovene M."/>
            <person name="Sanseverino W."/>
            <person name="Cavagnaro P."/>
            <person name="Yildiz M."/>
            <person name="Macko-Podgorni A."/>
            <person name="Moranska E."/>
            <person name="Grzebelus E."/>
            <person name="Grzebelus D."/>
            <person name="Ashrafi H."/>
            <person name="Zheng Z."/>
            <person name="Cheng S."/>
            <person name="Spooner D."/>
            <person name="Van Deynze A."/>
            <person name="Simon P."/>
        </authorList>
    </citation>
    <scope>NUCLEOTIDE SEQUENCE</scope>
    <source>
        <tissue evidence="16">Leaf</tissue>
    </source>
</reference>
<feature type="domain" description="ABC transporter" evidence="14">
    <location>
        <begin position="1230"/>
        <end position="1464"/>
    </location>
</feature>
<feature type="transmembrane region" description="Helical" evidence="13">
    <location>
        <begin position="111"/>
        <end position="132"/>
    </location>
</feature>
<reference evidence="16" key="2">
    <citation type="submission" date="2022-03" db="EMBL/GenBank/DDBJ databases">
        <title>Draft title - Genomic analysis of global carrot germplasm unveils the trajectory of domestication and the origin of high carotenoid orange carrot.</title>
        <authorList>
            <person name="Iorizzo M."/>
            <person name="Ellison S."/>
            <person name="Senalik D."/>
            <person name="Macko-Podgorni A."/>
            <person name="Grzebelus D."/>
            <person name="Bostan H."/>
            <person name="Rolling W."/>
            <person name="Curaba J."/>
            <person name="Simon P."/>
        </authorList>
    </citation>
    <scope>NUCLEOTIDE SEQUENCE</scope>
    <source>
        <tissue evidence="16">Leaf</tissue>
    </source>
</reference>
<dbReference type="GO" id="GO:0016020">
    <property type="term" value="C:membrane"/>
    <property type="evidence" value="ECO:0007669"/>
    <property type="project" value="UniProtKB-SubCell"/>
</dbReference>
<organism evidence="16 17">
    <name type="scientific">Daucus carota subsp. sativus</name>
    <name type="common">Carrot</name>
    <dbReference type="NCBI Taxonomy" id="79200"/>
    <lineage>
        <taxon>Eukaryota</taxon>
        <taxon>Viridiplantae</taxon>
        <taxon>Streptophyta</taxon>
        <taxon>Embryophyta</taxon>
        <taxon>Tracheophyta</taxon>
        <taxon>Spermatophyta</taxon>
        <taxon>Magnoliopsida</taxon>
        <taxon>eudicotyledons</taxon>
        <taxon>Gunneridae</taxon>
        <taxon>Pentapetalae</taxon>
        <taxon>asterids</taxon>
        <taxon>campanulids</taxon>
        <taxon>Apiales</taxon>
        <taxon>Apiaceae</taxon>
        <taxon>Apioideae</taxon>
        <taxon>Scandiceae</taxon>
        <taxon>Daucinae</taxon>
        <taxon>Daucus</taxon>
        <taxon>Daucus sect. Daucus</taxon>
    </lineage>
</organism>
<evidence type="ECO:0000256" key="12">
    <source>
        <dbReference type="ARBA" id="ARBA00034018"/>
    </source>
</evidence>
<dbReference type="FunFam" id="1.20.1560.10:FF:000002">
    <property type="entry name" value="ABC transporter C family member 5"/>
    <property type="match status" value="1"/>
</dbReference>
<dbReference type="Pfam" id="PF24358">
    <property type="entry name" value="ABCC10_N"/>
    <property type="match status" value="1"/>
</dbReference>
<feature type="transmembrane region" description="Helical" evidence="13">
    <location>
        <begin position="304"/>
        <end position="329"/>
    </location>
</feature>
<evidence type="ECO:0000259" key="15">
    <source>
        <dbReference type="PROSITE" id="PS50929"/>
    </source>
</evidence>
<dbReference type="SUPFAM" id="SSF52540">
    <property type="entry name" value="P-loop containing nucleoside triphosphate hydrolases"/>
    <property type="match status" value="2"/>
</dbReference>
<dbReference type="CDD" id="cd18580">
    <property type="entry name" value="ABC_6TM_ABCC_D2"/>
    <property type="match status" value="1"/>
</dbReference>
<dbReference type="GO" id="GO:0005524">
    <property type="term" value="F:ATP binding"/>
    <property type="evidence" value="ECO:0007669"/>
    <property type="project" value="UniProtKB-KW"/>
</dbReference>
<dbReference type="Pfam" id="PF00005">
    <property type="entry name" value="ABC_tran"/>
    <property type="match status" value="2"/>
</dbReference>
<feature type="transmembrane region" description="Helical" evidence="13">
    <location>
        <begin position="1051"/>
        <end position="1070"/>
    </location>
</feature>
<sequence>MDVLWTLFCGNSDCSEYKHRPCGSYLMVETHPSCIRHVLIFVFDVLLLVMLLINIFFKKPNTSANRFCRVSCLQLISAIYNGVLGLGYFCLGVLTLEEKWRRKQTIVPLNWRLLVLFHGLTWLLLSLALSLWGKRFSRVPMCILSVFAFLYWGVSFALSSFAAIAHKELAMIITSDALSFLGASLLLLCTYKRLVHEENENDLYSPLNGDCSVPGLKTDPVGIVTPLSRAGFFSKMSFWWLNPLMKKGRKKTLQDEDIPKLRKEDQAETCYLLFTEQLNKQKAKDPWTRPSVLRTIILCHQRNILISGCFALLKIISISAGPLLLNAFINASEGNGNFKHEGYVLALLLFISKNLESLSQRQWYFRSRLIGVKVRSLLTAAIYKKQLRLSNAARTVHSAGEIMNYVTVDAYRIGEFPFWFHQLWTTSLQLCFALVILYRAVGLATVASLAAILLTVLSNTPLAKLQHKFQSKLMLAQDERLKFSSEALVNMKVLKLYAWENHFKNAIIKLRTVEFKWLSIVQLLRAYNSFLFWSSPVLVSAATFGACYFIGVPLNASNVFTFVATFRLVQDPVRCIPDLIGVVIQANVAFTRILNFLVAPELDTSKVRHNWDGRNANCNIVIKSADLSWEENPVKLTLQNINLEVRVGEKVAICGEVGSGKSTLLAAILGEVPKINDGTIQVYGNIAYVPQSAWIQTGSIRDNILFGSDLDCERYQNTIEMCSLVKDLELLPHGDLTEIGERGVNVSGGQKQRIQLARALYQDADIYLLDDPFSAVDAHTATSLFNDYVMHALSGKTVLLVTHQVDFLPAFDSVLLMSHGKILHAAPYHLLMASSRDFQDLVDAHNITAGSERLAEINPSQESEIVYGDIRRTHTEKKFKAPGDDHLIKQEEREVGDAGLKPYMQYINQNKGLPLFSLAIISHLAFVTCQILQNFWMAANVENPDVSTLRLILVYLVIGLISTLFLFSRSLASVFSGLHSSKSMFSQLLESLFRAPMSFYDSTPLGRILSRVSADLSIVDIDLPFSLIFTVTATTNACSNVGVIAVVTWEVLFVAIPMIYVVILLQRYYFSSAKELMRINGTTKSLVANHLAESLAGAMTIRAFEEDNRFFSKNLELIDTNASPYLHNFAANEWLIQRLETLSAVVLSSSALCMVLLPPGTFSPGFIGMALSYGFSLNSSLVGSISNQCLLANHNISVERLKQYMHIPSEAPEVNEEKRPPNNWPAVGKVDIQDLQIKYRPFAPLVLRGISCTFEGGSKIGIVGRTGSGKSTLIGALFRLVEPSKGKIVVDRIDISAIGLHDLRSHFGIIPQDPTLFNGTVRYNLDPLSQHTDQEIWEVLGKCQLRETIQEKEAGLDCLVMEEGLNWSMGQRQLFCLGRALLRRSKVLVLDEATASIDNATDLILQKTIRTEFVDCTVITVAHRIPTVMDCTMILAINDGELVEFDEPMHLMKKEGSLFRRLVKEYWSQYHSAESH</sequence>
<dbReference type="InterPro" id="IPR017871">
    <property type="entry name" value="ABC_transporter-like_CS"/>
</dbReference>
<dbReference type="InterPro" id="IPR036640">
    <property type="entry name" value="ABC1_TM_sf"/>
</dbReference>
<dbReference type="InterPro" id="IPR050173">
    <property type="entry name" value="ABC_transporter_C-like"/>
</dbReference>
<comment type="subcellular location">
    <subcellularLocation>
        <location evidence="1">Membrane</location>
        <topology evidence="1">Multi-pass membrane protein</topology>
    </subcellularLocation>
</comment>
<feature type="domain" description="ABC transporter" evidence="14">
    <location>
        <begin position="622"/>
        <end position="844"/>
    </location>
</feature>
<dbReference type="InterPro" id="IPR011527">
    <property type="entry name" value="ABC1_TM_dom"/>
</dbReference>
<keyword evidence="5 13" id="KW-0812">Transmembrane</keyword>
<feature type="transmembrane region" description="Helical" evidence="13">
    <location>
        <begin position="169"/>
        <end position="189"/>
    </location>
</feature>
<keyword evidence="9" id="KW-1278">Translocase</keyword>
<dbReference type="FunFam" id="3.40.50.300:FF:000508">
    <property type="entry name" value="ABC transporter C family member 5"/>
    <property type="match status" value="1"/>
</dbReference>
<dbReference type="CDD" id="cd18579">
    <property type="entry name" value="ABC_6TM_ABCC_D1"/>
    <property type="match status" value="1"/>
</dbReference>
<feature type="domain" description="ABC transmembrane type-1" evidence="15">
    <location>
        <begin position="918"/>
        <end position="1193"/>
    </location>
</feature>
<proteinExistence type="inferred from homology"/>
<dbReference type="CDD" id="cd03250">
    <property type="entry name" value="ABCC_MRP_domain1"/>
    <property type="match status" value="1"/>
</dbReference>
<feature type="transmembrane region" description="Helical" evidence="13">
    <location>
        <begin position="430"/>
        <end position="457"/>
    </location>
</feature>
<evidence type="ECO:0000256" key="2">
    <source>
        <dbReference type="ARBA" id="ARBA00009726"/>
    </source>
</evidence>
<dbReference type="Gene3D" id="3.40.50.300">
    <property type="entry name" value="P-loop containing nucleotide triphosphate hydrolases"/>
    <property type="match status" value="2"/>
</dbReference>
<feature type="transmembrane region" description="Helical" evidence="13">
    <location>
        <begin position="38"/>
        <end position="57"/>
    </location>
</feature>
<dbReference type="EC" id="7.6.2.2" evidence="3"/>
<dbReference type="Gene3D" id="1.20.1560.10">
    <property type="entry name" value="ABC transporter type 1, transmembrane domain"/>
    <property type="match status" value="2"/>
</dbReference>
<dbReference type="PROSITE" id="PS50929">
    <property type="entry name" value="ABC_TM1F"/>
    <property type="match status" value="2"/>
</dbReference>
<dbReference type="InterPro" id="IPR044746">
    <property type="entry name" value="ABCC_6TM_D1"/>
</dbReference>
<keyword evidence="11 13" id="KW-0472">Membrane</keyword>
<evidence type="ECO:0000256" key="5">
    <source>
        <dbReference type="ARBA" id="ARBA00022692"/>
    </source>
</evidence>
<dbReference type="PANTHER" id="PTHR24223">
    <property type="entry name" value="ATP-BINDING CASSETTE SUB-FAMILY C"/>
    <property type="match status" value="1"/>
</dbReference>
<evidence type="ECO:0000313" key="17">
    <source>
        <dbReference type="Proteomes" id="UP000077755"/>
    </source>
</evidence>
<evidence type="ECO:0000256" key="6">
    <source>
        <dbReference type="ARBA" id="ARBA00022737"/>
    </source>
</evidence>
<dbReference type="SUPFAM" id="SSF90123">
    <property type="entry name" value="ABC transporter transmembrane region"/>
    <property type="match status" value="2"/>
</dbReference>
<evidence type="ECO:0000256" key="7">
    <source>
        <dbReference type="ARBA" id="ARBA00022741"/>
    </source>
</evidence>
<protein>
    <recommendedName>
        <fullName evidence="3">ABC-type xenobiotic transporter</fullName>
        <ecNumber evidence="3">7.6.2.2</ecNumber>
    </recommendedName>
</protein>
<evidence type="ECO:0000259" key="14">
    <source>
        <dbReference type="PROSITE" id="PS50893"/>
    </source>
</evidence>
<dbReference type="GO" id="GO:0016887">
    <property type="term" value="F:ATP hydrolysis activity"/>
    <property type="evidence" value="ECO:0007669"/>
    <property type="project" value="InterPro"/>
</dbReference>
<keyword evidence="8" id="KW-0067">ATP-binding</keyword>
<feature type="transmembrane region" description="Helical" evidence="13">
    <location>
        <begin position="530"/>
        <end position="551"/>
    </location>
</feature>
<dbReference type="InterPro" id="IPR027417">
    <property type="entry name" value="P-loop_NTPase"/>
</dbReference>
<comment type="catalytic activity">
    <reaction evidence="12">
        <text>ATP + H2O + xenobioticSide 1 = ADP + phosphate + xenobioticSide 2.</text>
        <dbReference type="EC" id="7.6.2.2"/>
    </reaction>
</comment>
<comment type="similarity">
    <text evidence="2">Belongs to the ABC transporter superfamily. ABCC family. Conjugate transporter (TC 3.A.1.208) subfamily.</text>
</comment>
<dbReference type="EMBL" id="CP093346">
    <property type="protein sequence ID" value="WOG97054.1"/>
    <property type="molecule type" value="Genomic_DNA"/>
</dbReference>
<evidence type="ECO:0000313" key="16">
    <source>
        <dbReference type="EMBL" id="WOG97054.1"/>
    </source>
</evidence>
<evidence type="ECO:0000256" key="9">
    <source>
        <dbReference type="ARBA" id="ARBA00022967"/>
    </source>
</evidence>
<dbReference type="InterPro" id="IPR003593">
    <property type="entry name" value="AAA+_ATPase"/>
</dbReference>
<dbReference type="CDD" id="cd03244">
    <property type="entry name" value="ABCC_MRP_domain2"/>
    <property type="match status" value="1"/>
</dbReference>
<dbReference type="Proteomes" id="UP000077755">
    <property type="component" value="Chromosome 4"/>
</dbReference>
<dbReference type="GO" id="GO:0008559">
    <property type="term" value="F:ABC-type xenobiotic transporter activity"/>
    <property type="evidence" value="ECO:0007669"/>
    <property type="project" value="UniProtKB-EC"/>
</dbReference>
<evidence type="ECO:0000256" key="3">
    <source>
        <dbReference type="ARBA" id="ARBA00012191"/>
    </source>
</evidence>
<keyword evidence="17" id="KW-1185">Reference proteome</keyword>
<gene>
    <name evidence="16" type="ORF">DCAR_0416393</name>
</gene>
<dbReference type="PROSITE" id="PS50893">
    <property type="entry name" value="ABC_TRANSPORTER_2"/>
    <property type="match status" value="2"/>
</dbReference>
<dbReference type="InterPro" id="IPR003439">
    <property type="entry name" value="ABC_transporter-like_ATP-bd"/>
</dbReference>
<dbReference type="FunFam" id="1.20.1560.10:FF:000003">
    <property type="entry name" value="ABC transporter C family member 10"/>
    <property type="match status" value="1"/>
</dbReference>
<dbReference type="PANTHER" id="PTHR24223:SF369">
    <property type="entry name" value="ABC TRANSPORTER C FAMILY MEMBER 10"/>
    <property type="match status" value="1"/>
</dbReference>
<evidence type="ECO:0000256" key="10">
    <source>
        <dbReference type="ARBA" id="ARBA00022989"/>
    </source>
</evidence>
<evidence type="ECO:0000256" key="11">
    <source>
        <dbReference type="ARBA" id="ARBA00023136"/>
    </source>
</evidence>
<evidence type="ECO:0000256" key="8">
    <source>
        <dbReference type="ARBA" id="ARBA00022840"/>
    </source>
</evidence>
<dbReference type="FunFam" id="3.40.50.300:FF:000169">
    <property type="entry name" value="ABC transporter C family member 3"/>
    <property type="match status" value="1"/>
</dbReference>
<evidence type="ECO:0000256" key="1">
    <source>
        <dbReference type="ARBA" id="ARBA00004141"/>
    </source>
</evidence>
<feature type="domain" description="ABC transmembrane type-1" evidence="15">
    <location>
        <begin position="305"/>
        <end position="585"/>
    </location>
</feature>
<evidence type="ECO:0000256" key="4">
    <source>
        <dbReference type="ARBA" id="ARBA00022448"/>
    </source>
</evidence>
<keyword evidence="10 13" id="KW-1133">Transmembrane helix</keyword>
<feature type="transmembrane region" description="Helical" evidence="13">
    <location>
        <begin position="78"/>
        <end position="96"/>
    </location>
</feature>
<feature type="transmembrane region" description="Helical" evidence="13">
    <location>
        <begin position="913"/>
        <end position="936"/>
    </location>
</feature>
<feature type="transmembrane region" description="Helical" evidence="13">
    <location>
        <begin position="139"/>
        <end position="163"/>
    </location>
</feature>
<evidence type="ECO:0000256" key="13">
    <source>
        <dbReference type="SAM" id="Phobius"/>
    </source>
</evidence>
<keyword evidence="4" id="KW-0813">Transport</keyword>
<keyword evidence="7" id="KW-0547">Nucleotide-binding</keyword>
<name>A0AAF0WWR8_DAUCS</name>
<dbReference type="Pfam" id="PF00664">
    <property type="entry name" value="ABC_membrane"/>
    <property type="match status" value="2"/>
</dbReference>
<feature type="transmembrane region" description="Helical" evidence="13">
    <location>
        <begin position="948"/>
        <end position="967"/>
    </location>
</feature>
<dbReference type="PROSITE" id="PS00211">
    <property type="entry name" value="ABC_TRANSPORTER_1"/>
    <property type="match status" value="1"/>
</dbReference>
<dbReference type="SMART" id="SM00382">
    <property type="entry name" value="AAA"/>
    <property type="match status" value="2"/>
</dbReference>